<proteinExistence type="predicted"/>
<name>A0AAV8Q6Q3_ENSVE</name>
<gene>
    <name evidence="2" type="ORF">OPV22_027156</name>
</gene>
<feature type="region of interest" description="Disordered" evidence="1">
    <location>
        <begin position="16"/>
        <end position="40"/>
    </location>
</feature>
<dbReference type="Proteomes" id="UP001222027">
    <property type="component" value="Unassembled WGS sequence"/>
</dbReference>
<evidence type="ECO:0000313" key="3">
    <source>
        <dbReference type="Proteomes" id="UP001222027"/>
    </source>
</evidence>
<evidence type="ECO:0000256" key="1">
    <source>
        <dbReference type="SAM" id="MobiDB-lite"/>
    </source>
</evidence>
<protein>
    <submittedName>
        <fullName evidence="2">Uncharacterized protein</fullName>
    </submittedName>
</protein>
<organism evidence="2 3">
    <name type="scientific">Ensete ventricosum</name>
    <name type="common">Abyssinian banana</name>
    <name type="synonym">Musa ensete</name>
    <dbReference type="NCBI Taxonomy" id="4639"/>
    <lineage>
        <taxon>Eukaryota</taxon>
        <taxon>Viridiplantae</taxon>
        <taxon>Streptophyta</taxon>
        <taxon>Embryophyta</taxon>
        <taxon>Tracheophyta</taxon>
        <taxon>Spermatophyta</taxon>
        <taxon>Magnoliopsida</taxon>
        <taxon>Liliopsida</taxon>
        <taxon>Zingiberales</taxon>
        <taxon>Musaceae</taxon>
        <taxon>Ensete</taxon>
    </lineage>
</organism>
<dbReference type="AlphaFoldDB" id="A0AAV8Q6Q3"/>
<sequence length="108" mass="12100">MRRRSTVAVLSAAAVGAGPGGARPVARDMLDPPPPRRRMHPFHLPVAVHRRSEPESGVLPSGEIDGESLLYWRLSKSLRRRVLCSDGEEALCFDKRMKPLYVCEEEHK</sequence>
<comment type="caution">
    <text evidence="2">The sequence shown here is derived from an EMBL/GenBank/DDBJ whole genome shotgun (WGS) entry which is preliminary data.</text>
</comment>
<reference evidence="2 3" key="1">
    <citation type="submission" date="2022-12" db="EMBL/GenBank/DDBJ databases">
        <title>Chromosome-scale assembly of the Ensete ventricosum genome.</title>
        <authorList>
            <person name="Dussert Y."/>
            <person name="Stocks J."/>
            <person name="Wendawek A."/>
            <person name="Woldeyes F."/>
            <person name="Nichols R.A."/>
            <person name="Borrell J.S."/>
        </authorList>
    </citation>
    <scope>NUCLEOTIDE SEQUENCE [LARGE SCALE GENOMIC DNA]</scope>
    <source>
        <strain evidence="3">cv. Maze</strain>
        <tissue evidence="2">Seeds</tissue>
    </source>
</reference>
<accession>A0AAV8Q6Q3</accession>
<dbReference type="EMBL" id="JAQQAF010000008">
    <property type="protein sequence ID" value="KAJ8464604.1"/>
    <property type="molecule type" value="Genomic_DNA"/>
</dbReference>
<evidence type="ECO:0000313" key="2">
    <source>
        <dbReference type="EMBL" id="KAJ8464604.1"/>
    </source>
</evidence>
<keyword evidence="3" id="KW-1185">Reference proteome</keyword>